<organism evidence="6 7">
    <name type="scientific">Dillenia turbinata</name>
    <dbReference type="NCBI Taxonomy" id="194707"/>
    <lineage>
        <taxon>Eukaryota</taxon>
        <taxon>Viridiplantae</taxon>
        <taxon>Streptophyta</taxon>
        <taxon>Embryophyta</taxon>
        <taxon>Tracheophyta</taxon>
        <taxon>Spermatophyta</taxon>
        <taxon>Magnoliopsida</taxon>
        <taxon>eudicotyledons</taxon>
        <taxon>Gunneridae</taxon>
        <taxon>Pentapetalae</taxon>
        <taxon>Dilleniales</taxon>
        <taxon>Dilleniaceae</taxon>
        <taxon>Dillenia</taxon>
    </lineage>
</organism>
<evidence type="ECO:0000256" key="1">
    <source>
        <dbReference type="ARBA" id="ARBA00004123"/>
    </source>
</evidence>
<sequence>MNRCNTFFTHGYEWDTRFYNFIFMAKKFMWPRRLQKINLVCGVVYRWSMIAGRIPGRTANDIKNYWNSYLSKKVEFEEKKKSCLGKTHKKTAAMNLEHLGFSNKEVEDEDGKEGKQQQEEEEEDLKLFWAKLLLSGEFSEAKVAVEDKAMAIEEDDLFFGLDDLIDICI</sequence>
<dbReference type="GO" id="GO:0030154">
    <property type="term" value="P:cell differentiation"/>
    <property type="evidence" value="ECO:0007669"/>
    <property type="project" value="TreeGrafter"/>
</dbReference>
<gene>
    <name evidence="6" type="ORF">RJ641_017727</name>
</gene>
<dbReference type="Gene3D" id="1.10.10.60">
    <property type="entry name" value="Homeodomain-like"/>
    <property type="match status" value="1"/>
</dbReference>
<dbReference type="InterPro" id="IPR017930">
    <property type="entry name" value="Myb_dom"/>
</dbReference>
<comment type="caution">
    <text evidence="6">The sequence shown here is derived from an EMBL/GenBank/DDBJ whole genome shotgun (WGS) entry which is preliminary data.</text>
</comment>
<evidence type="ECO:0000259" key="5">
    <source>
        <dbReference type="PROSITE" id="PS51294"/>
    </source>
</evidence>
<dbReference type="SUPFAM" id="SSF46689">
    <property type="entry name" value="Homeodomain-like"/>
    <property type="match status" value="1"/>
</dbReference>
<evidence type="ECO:0000313" key="7">
    <source>
        <dbReference type="Proteomes" id="UP001370490"/>
    </source>
</evidence>
<name>A0AAN8USV2_9MAGN</name>
<keyword evidence="7" id="KW-1185">Reference proteome</keyword>
<dbReference type="InterPro" id="IPR009057">
    <property type="entry name" value="Homeodomain-like_sf"/>
</dbReference>
<evidence type="ECO:0000313" key="6">
    <source>
        <dbReference type="EMBL" id="KAK6916976.1"/>
    </source>
</evidence>
<accession>A0AAN8USV2</accession>
<dbReference type="GO" id="GO:0006355">
    <property type="term" value="P:regulation of DNA-templated transcription"/>
    <property type="evidence" value="ECO:0007669"/>
    <property type="project" value="TreeGrafter"/>
</dbReference>
<evidence type="ECO:0000256" key="2">
    <source>
        <dbReference type="ARBA" id="ARBA00023125"/>
    </source>
</evidence>
<dbReference type="AlphaFoldDB" id="A0AAN8USV2"/>
<reference evidence="6 7" key="1">
    <citation type="submission" date="2023-12" db="EMBL/GenBank/DDBJ databases">
        <title>A high-quality genome assembly for Dillenia turbinata (Dilleniales).</title>
        <authorList>
            <person name="Chanderbali A."/>
        </authorList>
    </citation>
    <scope>NUCLEOTIDE SEQUENCE [LARGE SCALE GENOMIC DNA]</scope>
    <source>
        <strain evidence="6">LSX21</strain>
        <tissue evidence="6">Leaf</tissue>
    </source>
</reference>
<dbReference type="GO" id="GO:0005634">
    <property type="term" value="C:nucleus"/>
    <property type="evidence" value="ECO:0007669"/>
    <property type="project" value="UniProtKB-SubCell"/>
</dbReference>
<dbReference type="PANTHER" id="PTHR47998:SF3">
    <property type="entry name" value="TRANSCRIPTION FACTOR TRY-LIKE"/>
    <property type="match status" value="1"/>
</dbReference>
<dbReference type="EMBL" id="JBAMMX010000023">
    <property type="protein sequence ID" value="KAK6916976.1"/>
    <property type="molecule type" value="Genomic_DNA"/>
</dbReference>
<dbReference type="PANTHER" id="PTHR47998">
    <property type="entry name" value="TRANSCRIPTION FACTOR MYB51-LIKE ISOFORM X1"/>
    <property type="match status" value="1"/>
</dbReference>
<dbReference type="InterPro" id="IPR015495">
    <property type="entry name" value="Myb_TF_plants"/>
</dbReference>
<protein>
    <submittedName>
        <fullName evidence="6">SANT/Myb domain</fullName>
    </submittedName>
</protein>
<dbReference type="PROSITE" id="PS50090">
    <property type="entry name" value="MYB_LIKE"/>
    <property type="match status" value="1"/>
</dbReference>
<proteinExistence type="predicted"/>
<evidence type="ECO:0000256" key="3">
    <source>
        <dbReference type="ARBA" id="ARBA00023242"/>
    </source>
</evidence>
<dbReference type="Proteomes" id="UP001370490">
    <property type="component" value="Unassembled WGS sequence"/>
</dbReference>
<dbReference type="CDD" id="cd00167">
    <property type="entry name" value="SANT"/>
    <property type="match status" value="1"/>
</dbReference>
<keyword evidence="2" id="KW-0238">DNA-binding</keyword>
<dbReference type="Pfam" id="PF00249">
    <property type="entry name" value="Myb_DNA-binding"/>
    <property type="match status" value="1"/>
</dbReference>
<keyword evidence="3" id="KW-0539">Nucleus</keyword>
<comment type="subcellular location">
    <subcellularLocation>
        <location evidence="1">Nucleus</location>
    </subcellularLocation>
</comment>
<dbReference type="InterPro" id="IPR001005">
    <property type="entry name" value="SANT/Myb"/>
</dbReference>
<feature type="domain" description="HTH myb-type" evidence="5">
    <location>
        <begin position="46"/>
        <end position="74"/>
    </location>
</feature>
<dbReference type="GO" id="GO:0000976">
    <property type="term" value="F:transcription cis-regulatory region binding"/>
    <property type="evidence" value="ECO:0007669"/>
    <property type="project" value="TreeGrafter"/>
</dbReference>
<dbReference type="PROSITE" id="PS51294">
    <property type="entry name" value="HTH_MYB"/>
    <property type="match status" value="1"/>
</dbReference>
<feature type="domain" description="Myb-like" evidence="4">
    <location>
        <begin position="42"/>
        <end position="70"/>
    </location>
</feature>
<evidence type="ECO:0000259" key="4">
    <source>
        <dbReference type="PROSITE" id="PS50090"/>
    </source>
</evidence>